<comment type="caution">
    <text evidence="1">The sequence shown here is derived from an EMBL/GenBank/DDBJ whole genome shotgun (WGS) entry which is preliminary data.</text>
</comment>
<dbReference type="EMBL" id="BAAABM010000037">
    <property type="protein sequence ID" value="GAA0345932.1"/>
    <property type="molecule type" value="Genomic_DNA"/>
</dbReference>
<keyword evidence="2" id="KW-1185">Reference proteome</keyword>
<evidence type="ECO:0000313" key="2">
    <source>
        <dbReference type="Proteomes" id="UP001501822"/>
    </source>
</evidence>
<accession>A0ABN0WSW4</accession>
<proteinExistence type="predicted"/>
<reference evidence="1 2" key="1">
    <citation type="journal article" date="2019" name="Int. J. Syst. Evol. Microbiol.">
        <title>The Global Catalogue of Microorganisms (GCM) 10K type strain sequencing project: providing services to taxonomists for standard genome sequencing and annotation.</title>
        <authorList>
            <consortium name="The Broad Institute Genomics Platform"/>
            <consortium name="The Broad Institute Genome Sequencing Center for Infectious Disease"/>
            <person name="Wu L."/>
            <person name="Ma J."/>
        </authorList>
    </citation>
    <scope>NUCLEOTIDE SEQUENCE [LARGE SCALE GENOMIC DNA]</scope>
    <source>
        <strain evidence="1 2">JCM 3146</strain>
    </source>
</reference>
<dbReference type="RefSeq" id="WP_252808465.1">
    <property type="nucleotide sequence ID" value="NZ_BAAABM010000037.1"/>
</dbReference>
<organism evidence="1 2">
    <name type="scientific">Actinoallomurus spadix</name>
    <dbReference type="NCBI Taxonomy" id="79912"/>
    <lineage>
        <taxon>Bacteria</taxon>
        <taxon>Bacillati</taxon>
        <taxon>Actinomycetota</taxon>
        <taxon>Actinomycetes</taxon>
        <taxon>Streptosporangiales</taxon>
        <taxon>Thermomonosporaceae</taxon>
        <taxon>Actinoallomurus</taxon>
    </lineage>
</organism>
<evidence type="ECO:0000313" key="1">
    <source>
        <dbReference type="EMBL" id="GAA0345932.1"/>
    </source>
</evidence>
<gene>
    <name evidence="1" type="ORF">GCM10010151_39420</name>
</gene>
<name>A0ABN0WSW4_9ACTN</name>
<sequence length="98" mass="10834">MGEESPAHTTWSHADKVDRLTALCRELIKRGVRVEMSDARPALAVRLSLTTPRLSVQMVDGAFVWRRDDLDRHAADDVVGAAHRIATYLKARGEDGAP</sequence>
<protein>
    <submittedName>
        <fullName evidence="1">Uncharacterized protein</fullName>
    </submittedName>
</protein>
<dbReference type="Proteomes" id="UP001501822">
    <property type="component" value="Unassembled WGS sequence"/>
</dbReference>